<dbReference type="EMBL" id="QUMO01000005">
    <property type="protein sequence ID" value="REF84065.1"/>
    <property type="molecule type" value="Genomic_DNA"/>
</dbReference>
<dbReference type="GO" id="GO:0015833">
    <property type="term" value="P:peptide transport"/>
    <property type="evidence" value="ECO:0007669"/>
    <property type="project" value="InterPro"/>
</dbReference>
<dbReference type="SMART" id="SM00382">
    <property type="entry name" value="AAA"/>
    <property type="match status" value="1"/>
</dbReference>
<dbReference type="GO" id="GO:0016887">
    <property type="term" value="F:ATP hydrolysis activity"/>
    <property type="evidence" value="ECO:0007669"/>
    <property type="project" value="InterPro"/>
</dbReference>
<dbReference type="InterPro" id="IPR003439">
    <property type="entry name" value="ABC_transporter-like_ATP-bd"/>
</dbReference>
<dbReference type="GO" id="GO:0005524">
    <property type="term" value="F:ATP binding"/>
    <property type="evidence" value="ECO:0007669"/>
    <property type="project" value="UniProtKB-KW"/>
</dbReference>
<keyword evidence="7" id="KW-0472">Membrane</keyword>
<dbReference type="NCBIfam" id="TIGR01727">
    <property type="entry name" value="oligo_HPY"/>
    <property type="match status" value="1"/>
</dbReference>
<dbReference type="InterPro" id="IPR017871">
    <property type="entry name" value="ABC_transporter-like_CS"/>
</dbReference>
<keyword evidence="4" id="KW-1003">Cell membrane</keyword>
<dbReference type="FunFam" id="3.40.50.300:FF:000016">
    <property type="entry name" value="Oligopeptide ABC transporter ATP-binding component"/>
    <property type="match status" value="1"/>
</dbReference>
<evidence type="ECO:0000256" key="7">
    <source>
        <dbReference type="ARBA" id="ARBA00023136"/>
    </source>
</evidence>
<evidence type="ECO:0000256" key="2">
    <source>
        <dbReference type="ARBA" id="ARBA00005417"/>
    </source>
</evidence>
<name>A0A3D9YNH7_9HYPH</name>
<dbReference type="Gene3D" id="3.40.50.300">
    <property type="entry name" value="P-loop containing nucleotide triphosphate hydrolases"/>
    <property type="match status" value="1"/>
</dbReference>
<evidence type="ECO:0000313" key="9">
    <source>
        <dbReference type="EMBL" id="REF84065.1"/>
    </source>
</evidence>
<dbReference type="CDD" id="cd03257">
    <property type="entry name" value="ABC_NikE_OppD_transporters"/>
    <property type="match status" value="1"/>
</dbReference>
<organism evidence="9 10">
    <name type="scientific">Methylovirgula ligni</name>
    <dbReference type="NCBI Taxonomy" id="569860"/>
    <lineage>
        <taxon>Bacteria</taxon>
        <taxon>Pseudomonadati</taxon>
        <taxon>Pseudomonadota</taxon>
        <taxon>Alphaproteobacteria</taxon>
        <taxon>Hyphomicrobiales</taxon>
        <taxon>Beijerinckiaceae</taxon>
        <taxon>Methylovirgula</taxon>
    </lineage>
</organism>
<dbReference type="Pfam" id="PF08352">
    <property type="entry name" value="oligo_HPY"/>
    <property type="match status" value="1"/>
</dbReference>
<dbReference type="InterPro" id="IPR013563">
    <property type="entry name" value="Oligopep_ABC_C"/>
</dbReference>
<comment type="caution">
    <text evidence="9">The sequence shown here is derived from an EMBL/GenBank/DDBJ whole genome shotgun (WGS) entry which is preliminary data.</text>
</comment>
<evidence type="ECO:0000313" key="10">
    <source>
        <dbReference type="Proteomes" id="UP000256900"/>
    </source>
</evidence>
<dbReference type="InterPro" id="IPR027417">
    <property type="entry name" value="P-loop_NTPase"/>
</dbReference>
<evidence type="ECO:0000256" key="3">
    <source>
        <dbReference type="ARBA" id="ARBA00022448"/>
    </source>
</evidence>
<proteinExistence type="inferred from homology"/>
<dbReference type="AlphaFoldDB" id="A0A3D9YNH7"/>
<keyword evidence="10" id="KW-1185">Reference proteome</keyword>
<comment type="subcellular location">
    <subcellularLocation>
        <location evidence="1">Cell inner membrane</location>
        <topology evidence="1">Peripheral membrane protein</topology>
    </subcellularLocation>
</comment>
<keyword evidence="6 9" id="KW-0067">ATP-binding</keyword>
<evidence type="ECO:0000256" key="5">
    <source>
        <dbReference type="ARBA" id="ARBA00022741"/>
    </source>
</evidence>
<protein>
    <submittedName>
        <fullName evidence="9">Peptide/nickel transport system ATP-binding protein</fullName>
    </submittedName>
</protein>
<gene>
    <name evidence="9" type="ORF">DES32_2910</name>
</gene>
<dbReference type="InterPro" id="IPR050388">
    <property type="entry name" value="ABC_Ni/Peptide_Import"/>
</dbReference>
<dbReference type="OrthoDB" id="9815712at2"/>
<dbReference type="PANTHER" id="PTHR43297:SF2">
    <property type="entry name" value="DIPEPTIDE TRANSPORT ATP-BINDING PROTEIN DPPD"/>
    <property type="match status" value="1"/>
</dbReference>
<feature type="domain" description="ABC transporter" evidence="8">
    <location>
        <begin position="6"/>
        <end position="252"/>
    </location>
</feature>
<evidence type="ECO:0000256" key="6">
    <source>
        <dbReference type="ARBA" id="ARBA00022840"/>
    </source>
</evidence>
<reference evidence="9 10" key="1">
    <citation type="submission" date="2018-08" db="EMBL/GenBank/DDBJ databases">
        <title>Genomic Encyclopedia of Type Strains, Phase IV (KMG-IV): sequencing the most valuable type-strain genomes for metagenomic binning, comparative biology and taxonomic classification.</title>
        <authorList>
            <person name="Goeker M."/>
        </authorList>
    </citation>
    <scope>NUCLEOTIDE SEQUENCE [LARGE SCALE GENOMIC DNA]</scope>
    <source>
        <strain evidence="9 10">BW863</strain>
    </source>
</reference>
<accession>A0A3D9YNH7</accession>
<dbReference type="InterPro" id="IPR003593">
    <property type="entry name" value="AAA+_ATPase"/>
</dbReference>
<evidence type="ECO:0000256" key="4">
    <source>
        <dbReference type="ARBA" id="ARBA00022475"/>
    </source>
</evidence>
<dbReference type="RefSeq" id="WP_115837436.1">
    <property type="nucleotide sequence ID" value="NZ_CP025086.1"/>
</dbReference>
<dbReference type="GO" id="GO:0005886">
    <property type="term" value="C:plasma membrane"/>
    <property type="evidence" value="ECO:0007669"/>
    <property type="project" value="UniProtKB-SubCell"/>
</dbReference>
<evidence type="ECO:0000259" key="8">
    <source>
        <dbReference type="PROSITE" id="PS50893"/>
    </source>
</evidence>
<dbReference type="GO" id="GO:0055085">
    <property type="term" value="P:transmembrane transport"/>
    <property type="evidence" value="ECO:0007669"/>
    <property type="project" value="UniProtKB-ARBA"/>
</dbReference>
<dbReference type="PROSITE" id="PS50893">
    <property type="entry name" value="ABC_TRANSPORTER_2"/>
    <property type="match status" value="1"/>
</dbReference>
<sequence length="334" mass="36890">MNGELIDIRGLTVGFGTREVIGGVDFSIHANEMVALVGESGCGKSTVALALLRLLPHERTAVSGEVMFEGRNLLAVPEAELNEIRGKRISIIFQDPLASLNPVWSVGEQIIETLRRHLKLSQTAARRRAIELLDLVAIPQAHRRIDDFPHQFSGGMRQRVMIAMALACGPYLLIADEPTTALDVTTQTQILQLLDRLRRELSMSVLLITHDLSIVSDWADRVMVMYAGVIIESAPVQVLFSSARHPYTRRLLGAVPSLDAYANYRNGRLPEISGIDTSTGSTRGCRFAKRCESVESECLTHRPRLVSVGVKQHLFACFEPQQFQKSEPDAAVVV</sequence>
<keyword evidence="3" id="KW-0813">Transport</keyword>
<dbReference type="Pfam" id="PF00005">
    <property type="entry name" value="ABC_tran"/>
    <property type="match status" value="1"/>
</dbReference>
<dbReference type="SUPFAM" id="SSF52540">
    <property type="entry name" value="P-loop containing nucleoside triphosphate hydrolases"/>
    <property type="match status" value="1"/>
</dbReference>
<comment type="similarity">
    <text evidence="2">Belongs to the ABC transporter superfamily.</text>
</comment>
<dbReference type="PANTHER" id="PTHR43297">
    <property type="entry name" value="OLIGOPEPTIDE TRANSPORT ATP-BINDING PROTEIN APPD"/>
    <property type="match status" value="1"/>
</dbReference>
<evidence type="ECO:0000256" key="1">
    <source>
        <dbReference type="ARBA" id="ARBA00004417"/>
    </source>
</evidence>
<keyword evidence="5" id="KW-0547">Nucleotide-binding</keyword>
<dbReference type="Proteomes" id="UP000256900">
    <property type="component" value="Unassembled WGS sequence"/>
</dbReference>
<dbReference type="PROSITE" id="PS00211">
    <property type="entry name" value="ABC_TRANSPORTER_1"/>
    <property type="match status" value="1"/>
</dbReference>